<evidence type="ECO:0000256" key="4">
    <source>
        <dbReference type="ARBA" id="ARBA00022741"/>
    </source>
</evidence>
<evidence type="ECO:0000256" key="3">
    <source>
        <dbReference type="ARBA" id="ARBA00022679"/>
    </source>
</evidence>
<dbReference type="AlphaFoldDB" id="A0A8C2MAS8"/>
<evidence type="ECO:0000256" key="5">
    <source>
        <dbReference type="ARBA" id="ARBA00022777"/>
    </source>
</evidence>
<reference evidence="12" key="1">
    <citation type="submission" date="2025-08" db="UniProtKB">
        <authorList>
            <consortium name="Ensembl"/>
        </authorList>
    </citation>
    <scope>IDENTIFICATION</scope>
</reference>
<dbReference type="Gene3D" id="1.10.510.10">
    <property type="entry name" value="Transferase(Phosphotransferase) domain 1"/>
    <property type="match status" value="1"/>
</dbReference>
<dbReference type="PANTHER" id="PTHR24346:SF82">
    <property type="entry name" value="KP78A-RELATED"/>
    <property type="match status" value="1"/>
</dbReference>
<dbReference type="Ensembl" id="ENSCGRT00001020237.1">
    <property type="protein sequence ID" value="ENSCGRP00001015993.1"/>
    <property type="gene ID" value="ENSCGRG00001016456.1"/>
</dbReference>
<keyword evidence="4" id="KW-0547">Nucleotide-binding</keyword>
<evidence type="ECO:0000313" key="12">
    <source>
        <dbReference type="Ensembl" id="ENSCGRP00001015993.1"/>
    </source>
</evidence>
<dbReference type="GO" id="GO:0004674">
    <property type="term" value="F:protein serine/threonine kinase activity"/>
    <property type="evidence" value="ECO:0007669"/>
    <property type="project" value="UniProtKB-KW"/>
</dbReference>
<dbReference type="GO" id="GO:0005524">
    <property type="term" value="F:ATP binding"/>
    <property type="evidence" value="ECO:0007669"/>
    <property type="project" value="UniProtKB-KW"/>
</dbReference>
<evidence type="ECO:0000313" key="13">
    <source>
        <dbReference type="Proteomes" id="UP000694386"/>
    </source>
</evidence>
<proteinExistence type="predicted"/>
<dbReference type="PROSITE" id="PS00109">
    <property type="entry name" value="PROTEIN_KINASE_TYR"/>
    <property type="match status" value="1"/>
</dbReference>
<reference evidence="12" key="2">
    <citation type="submission" date="2025-09" db="UniProtKB">
        <authorList>
            <consortium name="Ensembl"/>
        </authorList>
    </citation>
    <scope>IDENTIFICATION</scope>
</reference>
<evidence type="ECO:0000256" key="7">
    <source>
        <dbReference type="ARBA" id="ARBA00047899"/>
    </source>
</evidence>
<keyword evidence="5" id="KW-0418">Kinase</keyword>
<dbReference type="InterPro" id="IPR011009">
    <property type="entry name" value="Kinase-like_dom_sf"/>
</dbReference>
<evidence type="ECO:0000259" key="10">
    <source>
        <dbReference type="PROSITE" id="PS50011"/>
    </source>
</evidence>
<keyword evidence="3" id="KW-0808">Transferase</keyword>
<dbReference type="PANTHER" id="PTHR24346">
    <property type="entry name" value="MAP/MICROTUBULE AFFINITY-REGULATING KINASE"/>
    <property type="match status" value="1"/>
</dbReference>
<dbReference type="GeneTree" id="ENSGT00940000160886"/>
<evidence type="ECO:0000256" key="2">
    <source>
        <dbReference type="ARBA" id="ARBA00022527"/>
    </source>
</evidence>
<name>A0A8C2MAS8_CRIGR</name>
<dbReference type="Proteomes" id="UP000694386">
    <property type="component" value="Unplaced"/>
</dbReference>
<feature type="domain" description="UBA" evidence="11">
    <location>
        <begin position="333"/>
        <end position="380"/>
    </location>
</feature>
<organism evidence="12 13">
    <name type="scientific">Cricetulus griseus</name>
    <name type="common">Chinese hamster</name>
    <name type="synonym">Cricetulus barabensis griseus</name>
    <dbReference type="NCBI Taxonomy" id="10029"/>
    <lineage>
        <taxon>Eukaryota</taxon>
        <taxon>Metazoa</taxon>
        <taxon>Chordata</taxon>
        <taxon>Craniata</taxon>
        <taxon>Vertebrata</taxon>
        <taxon>Euteleostomi</taxon>
        <taxon>Mammalia</taxon>
        <taxon>Eutheria</taxon>
        <taxon>Euarchontoglires</taxon>
        <taxon>Glires</taxon>
        <taxon>Rodentia</taxon>
        <taxon>Myomorpha</taxon>
        <taxon>Muroidea</taxon>
        <taxon>Cricetidae</taxon>
        <taxon>Cricetinae</taxon>
        <taxon>Cricetulus</taxon>
    </lineage>
</organism>
<dbReference type="Gene3D" id="3.30.200.20">
    <property type="entry name" value="Phosphorylase Kinase, domain 1"/>
    <property type="match status" value="1"/>
</dbReference>
<dbReference type="GO" id="GO:0005737">
    <property type="term" value="C:cytoplasm"/>
    <property type="evidence" value="ECO:0007669"/>
    <property type="project" value="TreeGrafter"/>
</dbReference>
<keyword evidence="2" id="KW-0723">Serine/threonine-protein kinase</keyword>
<feature type="domain" description="Protein kinase" evidence="10">
    <location>
        <begin position="77"/>
        <end position="322"/>
    </location>
</feature>
<dbReference type="FunFam" id="1.10.510.10:FF:000571">
    <property type="entry name" value="Maternal embryonic leucine zipper kinase"/>
    <property type="match status" value="1"/>
</dbReference>
<dbReference type="FunFam" id="1.10.8.10:FF:000005">
    <property type="entry name" value="Non-specific serine/threonine protein kinase"/>
    <property type="match status" value="1"/>
</dbReference>
<keyword evidence="6" id="KW-0067">ATP-binding</keyword>
<feature type="compositionally biased region" description="Polar residues" evidence="9">
    <location>
        <begin position="514"/>
        <end position="523"/>
    </location>
</feature>
<dbReference type="CDD" id="cd14337">
    <property type="entry name" value="UBA_MARK_Par1"/>
    <property type="match status" value="1"/>
</dbReference>
<evidence type="ECO:0000256" key="1">
    <source>
        <dbReference type="ARBA" id="ARBA00012513"/>
    </source>
</evidence>
<dbReference type="CDD" id="cd14003">
    <property type="entry name" value="STKc_AMPK-like"/>
    <property type="match status" value="1"/>
</dbReference>
<comment type="catalytic activity">
    <reaction evidence="7">
        <text>L-threonyl-[protein] + ATP = O-phospho-L-threonyl-[protein] + ADP + H(+)</text>
        <dbReference type="Rhea" id="RHEA:46608"/>
        <dbReference type="Rhea" id="RHEA-COMP:11060"/>
        <dbReference type="Rhea" id="RHEA-COMP:11605"/>
        <dbReference type="ChEBI" id="CHEBI:15378"/>
        <dbReference type="ChEBI" id="CHEBI:30013"/>
        <dbReference type="ChEBI" id="CHEBI:30616"/>
        <dbReference type="ChEBI" id="CHEBI:61977"/>
        <dbReference type="ChEBI" id="CHEBI:456216"/>
        <dbReference type="EC" id="2.7.11.1"/>
    </reaction>
</comment>
<dbReference type="InterPro" id="IPR015940">
    <property type="entry name" value="UBA"/>
</dbReference>
<dbReference type="PROSITE" id="PS50011">
    <property type="entry name" value="PROTEIN_KINASE_DOM"/>
    <property type="match status" value="1"/>
</dbReference>
<evidence type="ECO:0000256" key="6">
    <source>
        <dbReference type="ARBA" id="ARBA00022840"/>
    </source>
</evidence>
<dbReference type="InterPro" id="IPR000719">
    <property type="entry name" value="Prot_kinase_dom"/>
</dbReference>
<dbReference type="Gene3D" id="1.10.8.10">
    <property type="entry name" value="DNA helicase RuvA subunit, C-terminal domain"/>
    <property type="match status" value="1"/>
</dbReference>
<accession>A0A8C2MAS8</accession>
<dbReference type="Pfam" id="PF00069">
    <property type="entry name" value="Pkinase"/>
    <property type="match status" value="1"/>
</dbReference>
<feature type="compositionally biased region" description="Low complexity" evidence="9">
    <location>
        <begin position="524"/>
        <end position="539"/>
    </location>
</feature>
<dbReference type="PROSITE" id="PS50030">
    <property type="entry name" value="UBA"/>
    <property type="match status" value="1"/>
</dbReference>
<evidence type="ECO:0000259" key="11">
    <source>
        <dbReference type="PROSITE" id="PS50030"/>
    </source>
</evidence>
<sequence>MPKLLQGWVHSYWKRLMVRYLSWSTWGCCLGPGTHVSVFAVQTPRCLQMQALFIGVIMVVLDLKVTAFDEAPLRNSYKILNTICQGSFGEMKLACHLLTQTQVAMKVLPRNSPIVTSEIDIMKSLSHPNIIQLYQIINSTVNTYLVMEYASGGRLLDRIQEDGHLQEEQACRLFQQIGSAVHYCHSKSVVHGDLRPENILVDGEGNIKLTDFGLGVQVSPGQKLHSFFCSLPFCAPELLQGKDYDGPAADMWSLGVLLYFMTTGCLPFQAPSNPGIKQKILCAKYYCPSYLSANVLNVISQLLALDPSKRATIDCIMNHPWLTQGELPSLEFSLEEFPSLPNPIVIIIMVDLGYDPNEVLESLKDQTFDEIMATYLILQHKSLQEDRQESQEKSVQPGVTPCCATPTDLSTFPLLLNQRASKPALHTFPCKCQLPHEEKLLRMEGGKRAIMSPVPQSSLLKRTSSYFRAACHHDDASALCTHSMSSCGAEPESHVGSQDTPPENNALPREEPWTLTTKGAHTTESGSSSGDLSSEPVSLSSDQADSVMIACTCRHCPGWKGARRRVVNCAAKLCCCTSVQMKGQVSRNTVVPIKGKNGKTPKARRGVHILTL</sequence>
<dbReference type="InterPro" id="IPR008266">
    <property type="entry name" value="Tyr_kinase_AS"/>
</dbReference>
<comment type="catalytic activity">
    <reaction evidence="8">
        <text>L-seryl-[protein] + ATP = O-phospho-L-seryl-[protein] + ADP + H(+)</text>
        <dbReference type="Rhea" id="RHEA:17989"/>
        <dbReference type="Rhea" id="RHEA-COMP:9863"/>
        <dbReference type="Rhea" id="RHEA-COMP:11604"/>
        <dbReference type="ChEBI" id="CHEBI:15378"/>
        <dbReference type="ChEBI" id="CHEBI:29999"/>
        <dbReference type="ChEBI" id="CHEBI:30616"/>
        <dbReference type="ChEBI" id="CHEBI:83421"/>
        <dbReference type="ChEBI" id="CHEBI:456216"/>
        <dbReference type="EC" id="2.7.11.1"/>
    </reaction>
</comment>
<dbReference type="GO" id="GO:0035556">
    <property type="term" value="P:intracellular signal transduction"/>
    <property type="evidence" value="ECO:0007669"/>
    <property type="project" value="TreeGrafter"/>
</dbReference>
<protein>
    <recommendedName>
        <fullName evidence="1">non-specific serine/threonine protein kinase</fullName>
        <ecNumber evidence="1">2.7.11.1</ecNumber>
    </recommendedName>
</protein>
<evidence type="ECO:0000256" key="8">
    <source>
        <dbReference type="ARBA" id="ARBA00048679"/>
    </source>
</evidence>
<dbReference type="EC" id="2.7.11.1" evidence="1"/>
<evidence type="ECO:0000256" key="9">
    <source>
        <dbReference type="SAM" id="MobiDB-lite"/>
    </source>
</evidence>
<feature type="region of interest" description="Disordered" evidence="9">
    <location>
        <begin position="491"/>
        <end position="539"/>
    </location>
</feature>
<dbReference type="FunFam" id="3.30.200.20:FF:000003">
    <property type="entry name" value="Non-specific serine/threonine protein kinase"/>
    <property type="match status" value="1"/>
</dbReference>
<dbReference type="SUPFAM" id="SSF56112">
    <property type="entry name" value="Protein kinase-like (PK-like)"/>
    <property type="match status" value="1"/>
</dbReference>